<dbReference type="CDD" id="cd02966">
    <property type="entry name" value="TlpA_like_family"/>
    <property type="match status" value="1"/>
</dbReference>
<dbReference type="Proteomes" id="UP001219956">
    <property type="component" value="Unassembled WGS sequence"/>
</dbReference>
<comment type="caution">
    <text evidence="3">The sequence shown here is derived from an EMBL/GenBank/DDBJ whole genome shotgun (WGS) entry which is preliminary data.</text>
</comment>
<keyword evidence="1" id="KW-0732">Signal</keyword>
<dbReference type="InterPro" id="IPR036249">
    <property type="entry name" value="Thioredoxin-like_sf"/>
</dbReference>
<dbReference type="InterPro" id="IPR013766">
    <property type="entry name" value="Thioredoxin_domain"/>
</dbReference>
<dbReference type="RefSeq" id="WP_272752460.1">
    <property type="nucleotide sequence ID" value="NZ_JAQQLF010000016.1"/>
</dbReference>
<evidence type="ECO:0000313" key="3">
    <source>
        <dbReference type="EMBL" id="MDC7718196.1"/>
    </source>
</evidence>
<protein>
    <submittedName>
        <fullName evidence="3">TlpA disulfide reductase family protein</fullName>
    </submittedName>
</protein>
<gene>
    <name evidence="3" type="ORF">PQU95_13330</name>
</gene>
<organism evidence="3 4">
    <name type="scientific">Vogesella aquatica</name>
    <dbReference type="NCBI Taxonomy" id="2984206"/>
    <lineage>
        <taxon>Bacteria</taxon>
        <taxon>Pseudomonadati</taxon>
        <taxon>Pseudomonadota</taxon>
        <taxon>Betaproteobacteria</taxon>
        <taxon>Neisseriales</taxon>
        <taxon>Chromobacteriaceae</taxon>
        <taxon>Vogesella</taxon>
    </lineage>
</organism>
<dbReference type="PANTHER" id="PTHR42852">
    <property type="entry name" value="THIOL:DISULFIDE INTERCHANGE PROTEIN DSBE"/>
    <property type="match status" value="1"/>
</dbReference>
<proteinExistence type="predicted"/>
<feature type="chain" id="PRO_5047255752" evidence="1">
    <location>
        <begin position="23"/>
        <end position="162"/>
    </location>
</feature>
<evidence type="ECO:0000313" key="4">
    <source>
        <dbReference type="Proteomes" id="UP001219956"/>
    </source>
</evidence>
<dbReference type="Pfam" id="PF08534">
    <property type="entry name" value="Redoxin"/>
    <property type="match status" value="1"/>
</dbReference>
<dbReference type="Gene3D" id="3.40.30.10">
    <property type="entry name" value="Glutaredoxin"/>
    <property type="match status" value="1"/>
</dbReference>
<dbReference type="SUPFAM" id="SSF52833">
    <property type="entry name" value="Thioredoxin-like"/>
    <property type="match status" value="1"/>
</dbReference>
<dbReference type="PROSITE" id="PS51257">
    <property type="entry name" value="PROKAR_LIPOPROTEIN"/>
    <property type="match status" value="1"/>
</dbReference>
<dbReference type="EMBL" id="JAQQLF010000016">
    <property type="protein sequence ID" value="MDC7718196.1"/>
    <property type="molecule type" value="Genomic_DNA"/>
</dbReference>
<name>A0ABT5J048_9NEIS</name>
<feature type="signal peptide" evidence="1">
    <location>
        <begin position="1"/>
        <end position="22"/>
    </location>
</feature>
<feature type="domain" description="Thioredoxin" evidence="2">
    <location>
        <begin position="21"/>
        <end position="161"/>
    </location>
</feature>
<dbReference type="PANTHER" id="PTHR42852:SF18">
    <property type="entry name" value="CHROMOSOME UNDETERMINED SCAFFOLD_47, WHOLE GENOME SHOTGUN SEQUENCE"/>
    <property type="match status" value="1"/>
</dbReference>
<sequence length="162" mass="17776">MKLKHTLMILALGAAATLSGCAFTDAAPAVSYTSLSGQQASTDSLKGKVVLVNFWATSCSGCMAEMPRMVETHQKYAKQGYEMVAVAMSYDPLNYVQAYVNDKKLPFFVTLDKDGSIAKAYGEIQLTPTSILIDKQGNIVKRYVGEPDFKELHQLIEQQLKV</sequence>
<accession>A0ABT5J048</accession>
<reference evidence="3 4" key="1">
    <citation type="submission" date="2023-01" db="EMBL/GenBank/DDBJ databases">
        <title>Novel species of the genus Vogesella isolated from rivers.</title>
        <authorList>
            <person name="Lu H."/>
        </authorList>
    </citation>
    <scope>NUCLEOTIDE SEQUENCE [LARGE SCALE GENOMIC DNA]</scope>
    <source>
        <strain evidence="3 4">DC21W</strain>
    </source>
</reference>
<dbReference type="PROSITE" id="PS51352">
    <property type="entry name" value="THIOREDOXIN_2"/>
    <property type="match status" value="1"/>
</dbReference>
<evidence type="ECO:0000256" key="1">
    <source>
        <dbReference type="SAM" id="SignalP"/>
    </source>
</evidence>
<evidence type="ECO:0000259" key="2">
    <source>
        <dbReference type="PROSITE" id="PS51352"/>
    </source>
</evidence>
<keyword evidence="4" id="KW-1185">Reference proteome</keyword>
<dbReference type="InterPro" id="IPR013740">
    <property type="entry name" value="Redoxin"/>
</dbReference>
<dbReference type="InterPro" id="IPR050553">
    <property type="entry name" value="Thioredoxin_ResA/DsbE_sf"/>
</dbReference>